<dbReference type="InterPro" id="IPR025272">
    <property type="entry name" value="SocA_Panacea"/>
</dbReference>
<dbReference type="InterPro" id="IPR036895">
    <property type="entry name" value="Uracil-DNA_glycosylase-like_sf"/>
</dbReference>
<accession>A0ABR7WVP9</accession>
<evidence type="ECO:0000256" key="7">
    <source>
        <dbReference type="ARBA" id="ARBA00023204"/>
    </source>
</evidence>
<dbReference type="RefSeq" id="WP_191190146.1">
    <property type="nucleotide sequence ID" value="NZ_JACWMY010000008.1"/>
</dbReference>
<organism evidence="9 10">
    <name type="scientific">Mucilaginibacter pankratovii</name>
    <dbReference type="NCBI Taxonomy" id="2772110"/>
    <lineage>
        <taxon>Bacteria</taxon>
        <taxon>Pseudomonadati</taxon>
        <taxon>Bacteroidota</taxon>
        <taxon>Sphingobacteriia</taxon>
        <taxon>Sphingobacteriales</taxon>
        <taxon>Sphingobacteriaceae</taxon>
        <taxon>Mucilaginibacter</taxon>
    </lineage>
</organism>
<keyword evidence="7" id="KW-0234">DNA repair</keyword>
<feature type="domain" description="Uracil-DNA glycosylase-like" evidence="8">
    <location>
        <begin position="34"/>
        <end position="186"/>
    </location>
</feature>
<evidence type="ECO:0000256" key="5">
    <source>
        <dbReference type="ARBA" id="ARBA00023004"/>
    </source>
</evidence>
<keyword evidence="5" id="KW-0408">Iron</keyword>
<keyword evidence="3" id="KW-0227">DNA damage</keyword>
<keyword evidence="6" id="KW-0411">Iron-sulfur</keyword>
<dbReference type="SMART" id="SM00987">
    <property type="entry name" value="UreE_C"/>
    <property type="match status" value="1"/>
</dbReference>
<evidence type="ECO:0000313" key="9">
    <source>
        <dbReference type="EMBL" id="MBD1365494.1"/>
    </source>
</evidence>
<dbReference type="InterPro" id="IPR005122">
    <property type="entry name" value="Uracil-DNA_glycosylase-like"/>
</dbReference>
<keyword evidence="10" id="KW-1185">Reference proteome</keyword>
<dbReference type="SMART" id="SM00986">
    <property type="entry name" value="UDG"/>
    <property type="match status" value="1"/>
</dbReference>
<dbReference type="SUPFAM" id="SSF52141">
    <property type="entry name" value="Uracil-DNA glycosylase-like"/>
    <property type="match status" value="1"/>
</dbReference>
<evidence type="ECO:0000256" key="6">
    <source>
        <dbReference type="ARBA" id="ARBA00023014"/>
    </source>
</evidence>
<dbReference type="InterPro" id="IPR051536">
    <property type="entry name" value="UDG_Type-4/5"/>
</dbReference>
<proteinExistence type="predicted"/>
<evidence type="ECO:0000313" key="10">
    <source>
        <dbReference type="Proteomes" id="UP000606600"/>
    </source>
</evidence>
<name>A0ABR7WVP9_9SPHI</name>
<evidence type="ECO:0000256" key="4">
    <source>
        <dbReference type="ARBA" id="ARBA00022801"/>
    </source>
</evidence>
<dbReference type="Gene3D" id="3.40.470.10">
    <property type="entry name" value="Uracil-DNA glycosylase-like domain"/>
    <property type="match status" value="1"/>
</dbReference>
<keyword evidence="2" id="KW-0479">Metal-binding</keyword>
<dbReference type="Pfam" id="PF13274">
    <property type="entry name" value="SocA_Panacea"/>
    <property type="match status" value="1"/>
</dbReference>
<reference evidence="9 10" key="1">
    <citation type="submission" date="2020-09" db="EMBL/GenBank/DDBJ databases">
        <title>Novel species of Mucilaginibacter isolated from a glacier on the Tibetan Plateau.</title>
        <authorList>
            <person name="Liu Q."/>
            <person name="Xin Y.-H."/>
        </authorList>
    </citation>
    <scope>NUCLEOTIDE SEQUENCE [LARGE SCALE GENOMIC DNA]</scope>
    <source>
        <strain evidence="9 10">ZT4R22</strain>
    </source>
</reference>
<evidence type="ECO:0000256" key="2">
    <source>
        <dbReference type="ARBA" id="ARBA00022723"/>
    </source>
</evidence>
<evidence type="ECO:0000259" key="8">
    <source>
        <dbReference type="SMART" id="SM00986"/>
    </source>
</evidence>
<evidence type="ECO:0000256" key="3">
    <source>
        <dbReference type="ARBA" id="ARBA00022763"/>
    </source>
</evidence>
<protein>
    <submittedName>
        <fullName evidence="9">Uracil-DNA glycosylase</fullName>
    </submittedName>
</protein>
<dbReference type="CDD" id="cd10030">
    <property type="entry name" value="UDG-F4_TTUDGA_SPO1dp_like"/>
    <property type="match status" value="1"/>
</dbReference>
<gene>
    <name evidence="9" type="ORF">IDJ77_16890</name>
</gene>
<keyword evidence="4" id="KW-0378">Hydrolase</keyword>
<dbReference type="PANTHER" id="PTHR33693">
    <property type="entry name" value="TYPE-5 URACIL-DNA GLYCOSYLASE"/>
    <property type="match status" value="1"/>
</dbReference>
<dbReference type="Proteomes" id="UP000606600">
    <property type="component" value="Unassembled WGS sequence"/>
</dbReference>
<dbReference type="Pfam" id="PF03167">
    <property type="entry name" value="UDG"/>
    <property type="match status" value="1"/>
</dbReference>
<dbReference type="PANTHER" id="PTHR33693:SF1">
    <property type="entry name" value="TYPE-4 URACIL-DNA GLYCOSYLASE"/>
    <property type="match status" value="1"/>
</dbReference>
<comment type="caution">
    <text evidence="9">The sequence shown here is derived from an EMBL/GenBank/DDBJ whole genome shotgun (WGS) entry which is preliminary data.</text>
</comment>
<evidence type="ECO:0000256" key="1">
    <source>
        <dbReference type="ARBA" id="ARBA00022485"/>
    </source>
</evidence>
<keyword evidence="1" id="KW-0004">4Fe-4S</keyword>
<dbReference type="EMBL" id="JACWMY010000008">
    <property type="protein sequence ID" value="MBD1365494.1"/>
    <property type="molecule type" value="Genomic_DNA"/>
</dbReference>
<sequence>MDLFNGNEFNILSENVQNCVLCPRMCNVQKILNRSAGFLNAELMFIGEAPGRLGADSSGIPFHGDKAGHNFEELLEFANINRSNIFVTNAVLCNPRDENGNNSTPTKTEIQNCSKFLEEQIKLVNPKIVVTLGGVALESLNYISKHDLTLRDSVRTANKWFDRLLIPLYHPGQRAMIHRSMANQRSDYQFIADTAKNFTKKKNKSYGTIVNVGVVAIINYLFEKKDSFTYFALHKLFYLIEYKSVLKFGFRLTNSYIVRQKDGPYCTELHILKIKKALSYLDSKVLSASNILIYKNASDLFSGNLNGEYPELDKDVKALIDEILLEHGNKSNAALKRTVYFSRPMRNILAAERDNNINLYNTPISFTL</sequence>